<dbReference type="RefSeq" id="WP_049994059.1">
    <property type="nucleotide sequence ID" value="NZ_CP031310.1"/>
</dbReference>
<keyword evidence="2" id="KW-1185">Reference proteome</keyword>
<evidence type="ECO:0000313" key="1">
    <source>
        <dbReference type="EMBL" id="QCC50614.1"/>
    </source>
</evidence>
<dbReference type="STRING" id="1457250.GCA_000755225_03276"/>
<gene>
    <name evidence="1" type="ORF">DV733_04860</name>
</gene>
<accession>A0A4D6H969</accession>
<dbReference type="KEGG" id="hsn:DV733_04860"/>
<sequence>MGKGIASLGPTELAQLLLIAAVVVTLVFSSPLVGLSLTQAESTTLGDGNATVAAVSVDVTAVQITPGRFGTDVPYLRLPDAEIDVDDLEGYPRLVYRVEVPALDLDLAATKRIQETGPTTVRLSDAALAAEQLADSYGGRVTIRVQSLSSDYTVFNESTTIEVTS</sequence>
<dbReference type="EMBL" id="CP031310">
    <property type="protein sequence ID" value="QCC50614.1"/>
    <property type="molecule type" value="Genomic_DNA"/>
</dbReference>
<organism evidence="1 2">
    <name type="scientific">Halapricum salinum</name>
    <dbReference type="NCBI Taxonomy" id="1457250"/>
    <lineage>
        <taxon>Archaea</taxon>
        <taxon>Methanobacteriati</taxon>
        <taxon>Methanobacteriota</taxon>
        <taxon>Stenosarchaea group</taxon>
        <taxon>Halobacteria</taxon>
        <taxon>Halobacteriales</taxon>
        <taxon>Haloarculaceae</taxon>
        <taxon>Halapricum</taxon>
    </lineage>
</organism>
<reference evidence="1 2" key="1">
    <citation type="journal article" date="2019" name="Nat. Commun.">
        <title>A new type of DNA phosphorothioation-based antiviral system in archaea.</title>
        <authorList>
            <person name="Xiong L."/>
            <person name="Liu S."/>
            <person name="Chen S."/>
            <person name="Xiao Y."/>
            <person name="Zhu B."/>
            <person name="Gao Y."/>
            <person name="Zhang Y."/>
            <person name="Chen B."/>
            <person name="Luo J."/>
            <person name="Deng Z."/>
            <person name="Chen X."/>
            <person name="Wang L."/>
            <person name="Chen S."/>
        </authorList>
    </citation>
    <scope>NUCLEOTIDE SEQUENCE [LARGE SCALE GENOMIC DNA]</scope>
    <source>
        <strain evidence="1 2">CBA1105</strain>
    </source>
</reference>
<proteinExistence type="predicted"/>
<evidence type="ECO:0000313" key="2">
    <source>
        <dbReference type="Proteomes" id="UP000296706"/>
    </source>
</evidence>
<name>A0A4D6H969_9EURY</name>
<dbReference type="AlphaFoldDB" id="A0A4D6H969"/>
<dbReference type="Proteomes" id="UP000296706">
    <property type="component" value="Chromosome"/>
</dbReference>
<protein>
    <submittedName>
        <fullName evidence="1">Uncharacterized protein</fullName>
    </submittedName>
</protein>
<dbReference type="GeneID" id="39847170"/>
<dbReference type="OrthoDB" id="240226at2157"/>